<name>A0AAF1KAI1_9HYPH</name>
<evidence type="ECO:0000313" key="1">
    <source>
        <dbReference type="EMBL" id="WFR97624.1"/>
    </source>
</evidence>
<dbReference type="EMBL" id="CP117256">
    <property type="protein sequence ID" value="WFR97624.1"/>
    <property type="molecule type" value="Genomic_DNA"/>
</dbReference>
<reference evidence="2" key="2">
    <citation type="journal article" date="2023" name="MicrobiologyOpen">
        <title>Genomics of the tumorigenes clade of the family Rhizobiaceae and description of Rhizobium rhododendri sp. nov.</title>
        <authorList>
            <person name="Kuzmanovic N."/>
            <person name="diCenzo G.C."/>
            <person name="Bunk B."/>
            <person name="Sproeer C."/>
            <person name="Fruehling A."/>
            <person name="Neumann-Schaal M."/>
            <person name="Overmann J."/>
            <person name="Smalla K."/>
        </authorList>
    </citation>
    <scope>NUCLEOTIDE SEQUENCE [LARGE SCALE GENOMIC DNA]</scope>
    <source>
        <strain evidence="2">1078</strain>
        <plasmid evidence="2">pRt1078</plasmid>
    </source>
</reference>
<keyword evidence="2" id="KW-1185">Reference proteome</keyword>
<protein>
    <submittedName>
        <fullName evidence="1">Uncharacterized protein</fullName>
    </submittedName>
</protein>
<gene>
    <name evidence="1" type="ORF">PR017_20740</name>
</gene>
<dbReference type="Proteomes" id="UP000249499">
    <property type="component" value="Plasmid pRt1078"/>
</dbReference>
<dbReference type="RefSeq" id="WP_133255657.1">
    <property type="nucleotide sequence ID" value="NZ_CP117256.1"/>
</dbReference>
<proteinExistence type="predicted"/>
<geneLocation type="plasmid" evidence="1 2">
    <name>pRt1078</name>
</geneLocation>
<reference evidence="1 2" key="1">
    <citation type="journal article" date="2018" name="Sci. Rep.">
        <title>Rhizobium tumorigenes sp. nov., a novel plant tumorigenic bacterium isolated from cane gall tumors on thornless blackberry.</title>
        <authorList>
            <person name="Kuzmanovi N."/>
            <person name="Smalla K."/>
            <person name="Gronow S."/>
            <person name="PuBawska J."/>
        </authorList>
    </citation>
    <scope>NUCLEOTIDE SEQUENCE [LARGE SCALE GENOMIC DNA]</scope>
    <source>
        <strain evidence="1 2">1078</strain>
    </source>
</reference>
<keyword evidence="1" id="KW-0614">Plasmid</keyword>
<evidence type="ECO:0000313" key="2">
    <source>
        <dbReference type="Proteomes" id="UP000249499"/>
    </source>
</evidence>
<accession>A0AAF1KAI1</accession>
<organism evidence="1 2">
    <name type="scientific">Rhizobium tumorigenes</name>
    <dbReference type="NCBI Taxonomy" id="2041385"/>
    <lineage>
        <taxon>Bacteria</taxon>
        <taxon>Pseudomonadati</taxon>
        <taxon>Pseudomonadota</taxon>
        <taxon>Alphaproteobacteria</taxon>
        <taxon>Hyphomicrobiales</taxon>
        <taxon>Rhizobiaceae</taxon>
        <taxon>Rhizobium/Agrobacterium group</taxon>
        <taxon>Rhizobium</taxon>
    </lineage>
</organism>
<dbReference type="KEGG" id="rtu:PR017_20740"/>
<dbReference type="AlphaFoldDB" id="A0AAF1KAI1"/>
<sequence length="156" mass="17026">MIIVPQEVTIDQWQSQPEAENPARSDAYPASLKPLPPNGRRLGVVLHDKVSIVQLDYPQGGTFTFRFAPARGSDFPWERLKTKEIGTGGEGEEMDEKTGQVIQVGSAAHIHVLGTEVTEADSRSVESVIKIGALRSRYPCRYYELAIACDASGAAQ</sequence>